<evidence type="ECO:0000313" key="1">
    <source>
        <dbReference type="EMBL" id="KAI3715133.1"/>
    </source>
</evidence>
<name>A0ACB9AZN3_ARCLA</name>
<sequence>MTADEAKASADLVSSTLLLNSVPSRVLFDTGASFSFIYVLFRQNIAMPTTCLEDALVVEIANGSQILIRDVLRKCTLGIEGRDFPIDFGEVVVIYGEKRKGDVAIITMTKARKCLVKGCSSFLVYVIDAKLEKLKLEVVKIVCEFPDVFLDDLPGLPPDRQVEFRIDLVPGATPVARSPYRFAPAKMQEMMAQLQELLEKGFVRPSSLPWGAPVLFVQKKDGTMRMCIDYRELNKATMKNKYPLPRIDDFFDQLQGAGCFSKINLHSGYHQVMLREEDVPKTAFRMRYGHYEFLVMPFGLTNAPAKLMDLMNRVCRPFLD</sequence>
<reference evidence="1 2" key="2">
    <citation type="journal article" date="2022" name="Mol. Ecol. Resour.">
        <title>The genomes of chicory, endive, great burdock and yacon provide insights into Asteraceae paleo-polyploidization history and plant inulin production.</title>
        <authorList>
            <person name="Fan W."/>
            <person name="Wang S."/>
            <person name="Wang H."/>
            <person name="Wang A."/>
            <person name="Jiang F."/>
            <person name="Liu H."/>
            <person name="Zhao H."/>
            <person name="Xu D."/>
            <person name="Zhang Y."/>
        </authorList>
    </citation>
    <scope>NUCLEOTIDE SEQUENCE [LARGE SCALE GENOMIC DNA]</scope>
    <source>
        <strain evidence="2">cv. Niubang</strain>
    </source>
</reference>
<gene>
    <name evidence="1" type="ORF">L6452_22102</name>
</gene>
<organism evidence="1 2">
    <name type="scientific">Arctium lappa</name>
    <name type="common">Greater burdock</name>
    <name type="synonym">Lappa major</name>
    <dbReference type="NCBI Taxonomy" id="4217"/>
    <lineage>
        <taxon>Eukaryota</taxon>
        <taxon>Viridiplantae</taxon>
        <taxon>Streptophyta</taxon>
        <taxon>Embryophyta</taxon>
        <taxon>Tracheophyta</taxon>
        <taxon>Spermatophyta</taxon>
        <taxon>Magnoliopsida</taxon>
        <taxon>eudicotyledons</taxon>
        <taxon>Gunneridae</taxon>
        <taxon>Pentapetalae</taxon>
        <taxon>asterids</taxon>
        <taxon>campanulids</taxon>
        <taxon>Asterales</taxon>
        <taxon>Asteraceae</taxon>
        <taxon>Carduoideae</taxon>
        <taxon>Cardueae</taxon>
        <taxon>Arctiinae</taxon>
        <taxon>Arctium</taxon>
    </lineage>
</organism>
<proteinExistence type="predicted"/>
<dbReference type="Proteomes" id="UP001055879">
    <property type="component" value="Linkage Group LG07"/>
</dbReference>
<comment type="caution">
    <text evidence="1">The sequence shown here is derived from an EMBL/GenBank/DDBJ whole genome shotgun (WGS) entry which is preliminary data.</text>
</comment>
<keyword evidence="2" id="KW-1185">Reference proteome</keyword>
<dbReference type="EMBL" id="CM042053">
    <property type="protein sequence ID" value="KAI3715133.1"/>
    <property type="molecule type" value="Genomic_DNA"/>
</dbReference>
<evidence type="ECO:0000313" key="2">
    <source>
        <dbReference type="Proteomes" id="UP001055879"/>
    </source>
</evidence>
<reference evidence="2" key="1">
    <citation type="journal article" date="2022" name="Mol. Ecol. Resour.">
        <title>The genomes of chicory, endive, great burdock and yacon provide insights into Asteraceae palaeo-polyploidization history and plant inulin production.</title>
        <authorList>
            <person name="Fan W."/>
            <person name="Wang S."/>
            <person name="Wang H."/>
            <person name="Wang A."/>
            <person name="Jiang F."/>
            <person name="Liu H."/>
            <person name="Zhao H."/>
            <person name="Xu D."/>
            <person name="Zhang Y."/>
        </authorList>
    </citation>
    <scope>NUCLEOTIDE SEQUENCE [LARGE SCALE GENOMIC DNA]</scope>
    <source>
        <strain evidence="2">cv. Niubang</strain>
    </source>
</reference>
<accession>A0ACB9AZN3</accession>
<protein>
    <submittedName>
        <fullName evidence="1">Uncharacterized protein</fullName>
    </submittedName>
</protein>